<evidence type="ECO:0000256" key="6">
    <source>
        <dbReference type="ARBA" id="ARBA00023277"/>
    </source>
</evidence>
<evidence type="ECO:0000313" key="10">
    <source>
        <dbReference type="EMBL" id="SEF56699.1"/>
    </source>
</evidence>
<dbReference type="EC" id="1.1.1.49" evidence="7"/>
<dbReference type="Pfam" id="PF02781">
    <property type="entry name" value="G6PD_C"/>
    <property type="match status" value="1"/>
</dbReference>
<evidence type="ECO:0000313" key="11">
    <source>
        <dbReference type="Proteomes" id="UP000236743"/>
    </source>
</evidence>
<dbReference type="Gene3D" id="3.30.360.10">
    <property type="entry name" value="Dihydrodipicolinate Reductase, domain 2"/>
    <property type="match status" value="1"/>
</dbReference>
<keyword evidence="5 7" id="KW-0560">Oxidoreductase</keyword>
<evidence type="ECO:0000256" key="2">
    <source>
        <dbReference type="ARBA" id="ARBA00009975"/>
    </source>
</evidence>
<dbReference type="InterPro" id="IPR036291">
    <property type="entry name" value="NAD(P)-bd_dom_sf"/>
</dbReference>
<protein>
    <recommendedName>
        <fullName evidence="7">Glucose-6-phosphate 1-dehydrogenase</fullName>
        <shortName evidence="7">G6PD</shortName>
        <ecNumber evidence="7">1.1.1.49</ecNumber>
    </recommendedName>
</protein>
<evidence type="ECO:0000259" key="9">
    <source>
        <dbReference type="Pfam" id="PF02781"/>
    </source>
</evidence>
<feature type="binding site" evidence="7">
    <location>
        <position position="63"/>
    </location>
    <ligand>
        <name>NADP(+)</name>
        <dbReference type="ChEBI" id="CHEBI:58349"/>
    </ligand>
</feature>
<dbReference type="Pfam" id="PF00479">
    <property type="entry name" value="G6PD_N"/>
    <property type="match status" value="1"/>
</dbReference>
<feature type="binding site" evidence="7">
    <location>
        <position position="191"/>
    </location>
    <ligand>
        <name>substrate</name>
    </ligand>
</feature>
<evidence type="ECO:0000256" key="1">
    <source>
        <dbReference type="ARBA" id="ARBA00004937"/>
    </source>
</evidence>
<dbReference type="SUPFAM" id="SSF51735">
    <property type="entry name" value="NAD(P)-binding Rossmann-fold domains"/>
    <property type="match status" value="1"/>
</dbReference>
<dbReference type="GO" id="GO:0050661">
    <property type="term" value="F:NADP binding"/>
    <property type="evidence" value="ECO:0007669"/>
    <property type="project" value="UniProtKB-UniRule"/>
</dbReference>
<dbReference type="HAMAP" id="MF_00966">
    <property type="entry name" value="G6PD"/>
    <property type="match status" value="1"/>
</dbReference>
<gene>
    <name evidence="7" type="primary">zwf</name>
    <name evidence="10" type="ORF">SAMN04488115_101490</name>
</gene>
<dbReference type="AlphaFoldDB" id="A0A1H5T1Q6"/>
<feature type="binding site" evidence="7">
    <location>
        <position position="347"/>
    </location>
    <ligand>
        <name>substrate</name>
    </ligand>
</feature>
<dbReference type="PANTHER" id="PTHR23429:SF0">
    <property type="entry name" value="GLUCOSE-6-PHOSPHATE 1-DEHYDROGENASE"/>
    <property type="match status" value="1"/>
</dbReference>
<dbReference type="GO" id="GO:0009051">
    <property type="term" value="P:pentose-phosphate shunt, oxidative branch"/>
    <property type="evidence" value="ECO:0007669"/>
    <property type="project" value="TreeGrafter"/>
</dbReference>
<feature type="domain" description="Glucose-6-phosphate dehydrogenase C-terminal" evidence="9">
    <location>
        <begin position="198"/>
        <end position="495"/>
    </location>
</feature>
<keyword evidence="11" id="KW-1185">Reference proteome</keyword>
<dbReference type="NCBIfam" id="TIGR00871">
    <property type="entry name" value="zwf"/>
    <property type="match status" value="1"/>
</dbReference>
<dbReference type="InterPro" id="IPR019796">
    <property type="entry name" value="G6P_DH_AS"/>
</dbReference>
<feature type="binding site" evidence="7">
    <location>
        <position position="225"/>
    </location>
    <ligand>
        <name>substrate</name>
    </ligand>
</feature>
<comment type="catalytic activity">
    <reaction evidence="7">
        <text>D-glucose 6-phosphate + NADP(+) = 6-phospho-D-glucono-1,5-lactone + NADPH + H(+)</text>
        <dbReference type="Rhea" id="RHEA:15841"/>
        <dbReference type="ChEBI" id="CHEBI:15378"/>
        <dbReference type="ChEBI" id="CHEBI:57783"/>
        <dbReference type="ChEBI" id="CHEBI:57955"/>
        <dbReference type="ChEBI" id="CHEBI:58349"/>
        <dbReference type="ChEBI" id="CHEBI:61548"/>
        <dbReference type="EC" id="1.1.1.49"/>
    </reaction>
</comment>
<dbReference type="GO" id="GO:0005829">
    <property type="term" value="C:cytosol"/>
    <property type="evidence" value="ECO:0007669"/>
    <property type="project" value="TreeGrafter"/>
</dbReference>
<dbReference type="OrthoDB" id="9802739at2"/>
<feature type="active site" description="Proton acceptor" evidence="7">
    <location>
        <position position="249"/>
    </location>
</feature>
<comment type="caution">
    <text evidence="7">Lacks conserved residue(s) required for the propagation of feature annotation.</text>
</comment>
<feature type="domain" description="Glucose-6-phosphate dehydrogenase NAD-binding" evidence="8">
    <location>
        <begin position="26"/>
        <end position="196"/>
    </location>
</feature>
<evidence type="ECO:0000256" key="5">
    <source>
        <dbReference type="ARBA" id="ARBA00023002"/>
    </source>
</evidence>
<dbReference type="InterPro" id="IPR022675">
    <property type="entry name" value="G6P_DH_C"/>
</dbReference>
<dbReference type="EMBL" id="FNUY01000001">
    <property type="protein sequence ID" value="SEF56699.1"/>
    <property type="molecule type" value="Genomic_DNA"/>
</dbReference>
<dbReference type="SUPFAM" id="SSF55347">
    <property type="entry name" value="Glyceraldehyde-3-phosphate dehydrogenase-like, C-terminal domain"/>
    <property type="match status" value="1"/>
</dbReference>
<dbReference type="UniPathway" id="UPA00115">
    <property type="reaction ID" value="UER00408"/>
</dbReference>
<dbReference type="GO" id="GO:0006006">
    <property type="term" value="P:glucose metabolic process"/>
    <property type="evidence" value="ECO:0007669"/>
    <property type="project" value="UniProtKB-KW"/>
</dbReference>
<feature type="binding site" evidence="7">
    <location>
        <position position="244"/>
    </location>
    <ligand>
        <name>substrate</name>
    </ligand>
</feature>
<proteinExistence type="inferred from homology"/>
<dbReference type="InterPro" id="IPR022674">
    <property type="entry name" value="G6P_DH_NAD-bd"/>
</dbReference>
<comment type="function">
    <text evidence="7">Catalyzes the oxidation of glucose 6-phosphate to 6-phosphogluconolactone.</text>
</comment>
<accession>A0A1H5T1Q6</accession>
<evidence type="ECO:0000256" key="7">
    <source>
        <dbReference type="HAMAP-Rule" id="MF_00966"/>
    </source>
</evidence>
<reference evidence="10 11" key="1">
    <citation type="submission" date="2016-10" db="EMBL/GenBank/DDBJ databases">
        <authorList>
            <person name="de Groot N.N."/>
        </authorList>
    </citation>
    <scope>NUCLEOTIDE SEQUENCE [LARGE SCALE GENOMIC DNA]</scope>
    <source>
        <strain evidence="10 11">DSM 26656</strain>
    </source>
</reference>
<comment type="pathway">
    <text evidence="1 7">Carbohydrate degradation; pentose phosphate pathway; D-ribulose 5-phosphate from D-glucose 6-phosphate (oxidative stage): step 1/3.</text>
</comment>
<dbReference type="PRINTS" id="PR00079">
    <property type="entry name" value="G6PDHDRGNASE"/>
</dbReference>
<dbReference type="PANTHER" id="PTHR23429">
    <property type="entry name" value="GLUCOSE-6-PHOSPHATE 1-DEHYDROGENASE G6PD"/>
    <property type="match status" value="1"/>
</dbReference>
<dbReference type="InterPro" id="IPR001282">
    <property type="entry name" value="G6P_DH"/>
</dbReference>
<organism evidence="10 11">
    <name type="scientific">Bosea lathyri</name>
    <dbReference type="NCBI Taxonomy" id="1036778"/>
    <lineage>
        <taxon>Bacteria</taxon>
        <taxon>Pseudomonadati</taxon>
        <taxon>Pseudomonadota</taxon>
        <taxon>Alphaproteobacteria</taxon>
        <taxon>Hyphomicrobiales</taxon>
        <taxon>Boseaceae</taxon>
        <taxon>Bosea</taxon>
    </lineage>
</organism>
<keyword evidence="6 7" id="KW-0119">Carbohydrate metabolism</keyword>
<dbReference type="Proteomes" id="UP000236743">
    <property type="component" value="Unassembled WGS sequence"/>
</dbReference>
<sequence>MDAIVDRALRPETIPERNPVPPFDLVIFGAGGDLALRKLFPALAQRNQEGVLPEESRVLAIVRKAEDVEGLPNQIATRLKEEGLAPEQIAAFLRRLTMVLLDALKPETYASLKKALGKSERVRSFYLSTPPDLFIPICENLAKADILTPTSRVILEKPLGRDLASAREINDAVGRILPESRTYRIDHYLGKETVQNLLVLRFANTLFERSWSSRDIDNVQITVAETVGLESRAGYYDKSGHMRDMVQNHLMQLLCLFAIEPPNMLEAGAVRDEKIKVLKALRPIVGPDVQRYTVRGQYGPGQIDGQRVRGYTDELGRASNTETFVAVRCEVDNWRWAGVPIYLRTGKRMAQRYSEIAVTFKPVPHSIFGGTSACDRLDANRLVIRLQPNDGLQLQLMMKVPGSGRLKIVPRQLDLRYETAFNERTPDAYERLLTDVIRGDQTLFMHRDEVEQAWAWVDPIISGWQEYAPHPQRYAAGTWGPSHAVGLIEREGRSWADPDFTE</sequence>
<evidence type="ECO:0000259" key="8">
    <source>
        <dbReference type="Pfam" id="PF00479"/>
    </source>
</evidence>
<keyword evidence="3 7" id="KW-0313">Glucose metabolism</keyword>
<name>A0A1H5T1Q6_9HYPH</name>
<comment type="similarity">
    <text evidence="2 7">Belongs to the glucose-6-phosphate dehydrogenase family.</text>
</comment>
<keyword evidence="4 7" id="KW-0521">NADP</keyword>
<dbReference type="PROSITE" id="PS00069">
    <property type="entry name" value="G6P_DEHYDROGENASE"/>
    <property type="match status" value="1"/>
</dbReference>
<dbReference type="Gene3D" id="3.40.50.720">
    <property type="entry name" value="NAD(P)-binding Rossmann-like Domain"/>
    <property type="match status" value="1"/>
</dbReference>
<dbReference type="GO" id="GO:0004345">
    <property type="term" value="F:glucose-6-phosphate dehydrogenase activity"/>
    <property type="evidence" value="ECO:0007669"/>
    <property type="project" value="UniProtKB-UniRule"/>
</dbReference>
<dbReference type="PIRSF" id="PIRSF000110">
    <property type="entry name" value="G6PD"/>
    <property type="match status" value="1"/>
</dbReference>
<dbReference type="RefSeq" id="WP_103870856.1">
    <property type="nucleotide sequence ID" value="NZ_FNUY01000001.1"/>
</dbReference>
<feature type="binding site" evidence="7">
    <location>
        <position position="157"/>
    </location>
    <ligand>
        <name>NADP(+)</name>
        <dbReference type="ChEBI" id="CHEBI:58349"/>
    </ligand>
</feature>
<feature type="binding site" evidence="7">
    <location>
        <position position="187"/>
    </location>
    <ligand>
        <name>substrate</name>
    </ligand>
</feature>
<evidence type="ECO:0000256" key="4">
    <source>
        <dbReference type="ARBA" id="ARBA00022857"/>
    </source>
</evidence>
<evidence type="ECO:0000256" key="3">
    <source>
        <dbReference type="ARBA" id="ARBA00022526"/>
    </source>
</evidence>